<evidence type="ECO:0000259" key="13">
    <source>
        <dbReference type="SMART" id="SM00835"/>
    </source>
</evidence>
<evidence type="ECO:0000256" key="2">
    <source>
        <dbReference type="ARBA" id="ARBA00007456"/>
    </source>
</evidence>
<keyword evidence="7 11" id="KW-1015">Disulfide bond</keyword>
<dbReference type="KEGG" id="cqi:110729063"/>
<evidence type="ECO:0000256" key="1">
    <source>
        <dbReference type="ARBA" id="ARBA00004271"/>
    </source>
</evidence>
<reference evidence="14" key="2">
    <citation type="submission" date="2021-03" db="UniProtKB">
        <authorList>
            <consortium name="EnsemblPlants"/>
        </authorList>
    </citation>
    <scope>IDENTIFICATION</scope>
</reference>
<feature type="chain" id="PRO_5031588103" description="Germin-like protein" evidence="12">
    <location>
        <begin position="19"/>
        <end position="210"/>
    </location>
</feature>
<dbReference type="Gramene" id="AUR62033471-RA">
    <property type="protein sequence ID" value="AUR62033471-RA:cds"/>
    <property type="gene ID" value="AUR62033471"/>
</dbReference>
<evidence type="ECO:0000256" key="9">
    <source>
        <dbReference type="PIRSR" id="PIRSR601929-1"/>
    </source>
</evidence>
<dbReference type="FunFam" id="2.60.120.10:FF:000047">
    <property type="entry name" value="Auxin-binding protein ABP19a"/>
    <property type="match status" value="1"/>
</dbReference>
<evidence type="ECO:0000256" key="10">
    <source>
        <dbReference type="PIRSR" id="PIRSR601929-2"/>
    </source>
</evidence>
<dbReference type="GO" id="GO:0048046">
    <property type="term" value="C:apoplast"/>
    <property type="evidence" value="ECO:0007669"/>
    <property type="project" value="UniProtKB-SubCell"/>
</dbReference>
<dbReference type="RefSeq" id="XP_021764451.1">
    <property type="nucleotide sequence ID" value="XM_021908759.1"/>
</dbReference>
<dbReference type="CDD" id="cd02241">
    <property type="entry name" value="cupin_OxOx"/>
    <property type="match status" value="1"/>
</dbReference>
<feature type="signal peptide" evidence="12">
    <location>
        <begin position="1"/>
        <end position="18"/>
    </location>
</feature>
<name>A0A803MQC0_CHEQI</name>
<dbReference type="AlphaFoldDB" id="A0A803MQC0"/>
<evidence type="ECO:0000256" key="7">
    <source>
        <dbReference type="ARBA" id="ARBA00023157"/>
    </source>
</evidence>
<organism evidence="14 15">
    <name type="scientific">Chenopodium quinoa</name>
    <name type="common">Quinoa</name>
    <dbReference type="NCBI Taxonomy" id="63459"/>
    <lineage>
        <taxon>Eukaryota</taxon>
        <taxon>Viridiplantae</taxon>
        <taxon>Streptophyta</taxon>
        <taxon>Embryophyta</taxon>
        <taxon>Tracheophyta</taxon>
        <taxon>Spermatophyta</taxon>
        <taxon>Magnoliopsida</taxon>
        <taxon>eudicotyledons</taxon>
        <taxon>Gunneridae</taxon>
        <taxon>Pentapetalae</taxon>
        <taxon>Caryophyllales</taxon>
        <taxon>Chenopodiaceae</taxon>
        <taxon>Chenopodioideae</taxon>
        <taxon>Atripliceae</taxon>
        <taxon>Chenopodium</taxon>
    </lineage>
</organism>
<gene>
    <name evidence="14" type="primary">LOC110729063</name>
</gene>
<feature type="binding site" evidence="10">
    <location>
        <position position="105"/>
    </location>
    <ligand>
        <name>Mn(2+)</name>
        <dbReference type="ChEBI" id="CHEBI:29035"/>
    </ligand>
</feature>
<evidence type="ECO:0000313" key="15">
    <source>
        <dbReference type="Proteomes" id="UP000596660"/>
    </source>
</evidence>
<evidence type="ECO:0000256" key="12">
    <source>
        <dbReference type="RuleBase" id="RU366015"/>
    </source>
</evidence>
<keyword evidence="5 9" id="KW-0479">Metal-binding</keyword>
<dbReference type="Gene3D" id="2.60.120.10">
    <property type="entry name" value="Jelly Rolls"/>
    <property type="match status" value="1"/>
</dbReference>
<comment type="subcellular location">
    <subcellularLocation>
        <location evidence="1 12">Secreted</location>
        <location evidence="1 12">Extracellular space</location>
        <location evidence="1 12">Apoplast</location>
    </subcellularLocation>
</comment>
<sequence length="210" mass="22276">MNLLIFSVLSLLVSTSYANIIQSDYCVGDLSLPSSPAGYSCKNPAKVTADDFVFSGLRVAGNIAKPFKSGASTAFAPQFPGLNGMGISIARADLEVGGVVPIHTHRVSELIIVVEGTIISGFIDTNNTAYYKTLTKGDIMIFPPTLLHFQVNVGSTPVLAYASFASENPGIQIVDTALFQSSLPSELIEKVALLDDAQIKKLKKMFGGTN</sequence>
<dbReference type="InterPro" id="IPR011051">
    <property type="entry name" value="RmlC_Cupin_sf"/>
</dbReference>
<accession>A0A803MQC0</accession>
<dbReference type="EnsemblPlants" id="AUR62033471-RA">
    <property type="protein sequence ID" value="AUR62033471-RA:cds"/>
    <property type="gene ID" value="AUR62033471"/>
</dbReference>
<dbReference type="Proteomes" id="UP000596660">
    <property type="component" value="Unplaced"/>
</dbReference>
<dbReference type="InterPro" id="IPR001929">
    <property type="entry name" value="Germin"/>
</dbReference>
<proteinExistence type="inferred from homology"/>
<dbReference type="InterPro" id="IPR006045">
    <property type="entry name" value="Cupin_1"/>
</dbReference>
<feature type="binding site" evidence="9">
    <location>
        <position position="105"/>
    </location>
    <ligand>
        <name>oxalate</name>
        <dbReference type="ChEBI" id="CHEBI:30623"/>
    </ligand>
</feature>
<dbReference type="InterPro" id="IPR014710">
    <property type="entry name" value="RmlC-like_jellyroll"/>
</dbReference>
<dbReference type="GeneID" id="110729063"/>
<evidence type="ECO:0000256" key="5">
    <source>
        <dbReference type="ARBA" id="ARBA00022723"/>
    </source>
</evidence>
<evidence type="ECO:0000256" key="8">
    <source>
        <dbReference type="ARBA" id="ARBA00023211"/>
    </source>
</evidence>
<keyword evidence="3 12" id="KW-0052">Apoplast</keyword>
<keyword evidence="6 12" id="KW-0732">Signal</keyword>
<keyword evidence="8 9" id="KW-0464">Manganese</keyword>
<feature type="binding site" evidence="10">
    <location>
        <position position="148"/>
    </location>
    <ligand>
        <name>Mn(2+)</name>
        <dbReference type="ChEBI" id="CHEBI:29035"/>
    </ligand>
</feature>
<dbReference type="SUPFAM" id="SSF51182">
    <property type="entry name" value="RmlC-like cupins"/>
    <property type="match status" value="1"/>
</dbReference>
<feature type="binding site" evidence="10">
    <location>
        <position position="109"/>
    </location>
    <ligand>
        <name>Mn(2+)</name>
        <dbReference type="ChEBI" id="CHEBI:29035"/>
    </ligand>
</feature>
<feature type="disulfide bond" evidence="11">
    <location>
        <begin position="26"/>
        <end position="41"/>
    </location>
</feature>
<reference evidence="14" key="1">
    <citation type="journal article" date="2017" name="Nature">
        <title>The genome of Chenopodium quinoa.</title>
        <authorList>
            <person name="Jarvis D.E."/>
            <person name="Ho Y.S."/>
            <person name="Lightfoot D.J."/>
            <person name="Schmoeckel S.M."/>
            <person name="Li B."/>
            <person name="Borm T.J.A."/>
            <person name="Ohyanagi H."/>
            <person name="Mineta K."/>
            <person name="Michell C.T."/>
            <person name="Saber N."/>
            <person name="Kharbatia N.M."/>
            <person name="Rupper R.R."/>
            <person name="Sharp A.R."/>
            <person name="Dally N."/>
            <person name="Boughton B.A."/>
            <person name="Woo Y.H."/>
            <person name="Gao G."/>
            <person name="Schijlen E.G.W.M."/>
            <person name="Guo X."/>
            <person name="Momin A.A."/>
            <person name="Negrao S."/>
            <person name="Al-Babili S."/>
            <person name="Gehring C."/>
            <person name="Roessner U."/>
            <person name="Jung C."/>
            <person name="Murphy K."/>
            <person name="Arold S.T."/>
            <person name="Gojobori T."/>
            <person name="van der Linden C.G."/>
            <person name="van Loo E.N."/>
            <person name="Jellen E.N."/>
            <person name="Maughan P.J."/>
            <person name="Tester M."/>
        </authorList>
    </citation>
    <scope>NUCLEOTIDE SEQUENCE [LARGE SCALE GENOMIC DNA]</scope>
    <source>
        <strain evidence="14">cv. PI 614886</strain>
    </source>
</reference>
<comment type="similarity">
    <text evidence="2 12">Belongs to the germin family.</text>
</comment>
<dbReference type="GO" id="GO:0030145">
    <property type="term" value="F:manganese ion binding"/>
    <property type="evidence" value="ECO:0007669"/>
    <property type="project" value="UniProtKB-UniRule"/>
</dbReference>
<feature type="domain" description="Cupin type-1" evidence="13">
    <location>
        <begin position="55"/>
        <end position="200"/>
    </location>
</feature>
<evidence type="ECO:0000313" key="14">
    <source>
        <dbReference type="EnsemblPlants" id="AUR62033471-RA:cds"/>
    </source>
</evidence>
<dbReference type="OMA" id="SYSCANI"/>
<evidence type="ECO:0000256" key="3">
    <source>
        <dbReference type="ARBA" id="ARBA00022523"/>
    </source>
</evidence>
<keyword evidence="4 12" id="KW-0964">Secreted</keyword>
<dbReference type="OrthoDB" id="1921208at2759"/>
<keyword evidence="15" id="KW-1185">Reference proteome</keyword>
<dbReference type="PANTHER" id="PTHR31238">
    <property type="entry name" value="GERMIN-LIKE PROTEIN SUBFAMILY 3 MEMBER 3"/>
    <property type="match status" value="1"/>
</dbReference>
<protein>
    <recommendedName>
        <fullName evidence="12">Germin-like protein</fullName>
    </recommendedName>
</protein>
<evidence type="ECO:0000256" key="6">
    <source>
        <dbReference type="ARBA" id="ARBA00022729"/>
    </source>
</evidence>
<feature type="binding site" evidence="10">
    <location>
        <position position="103"/>
    </location>
    <ligand>
        <name>Mn(2+)</name>
        <dbReference type="ChEBI" id="CHEBI:29035"/>
    </ligand>
</feature>
<dbReference type="PRINTS" id="PR00325">
    <property type="entry name" value="GERMIN"/>
</dbReference>
<evidence type="ECO:0000256" key="11">
    <source>
        <dbReference type="PIRSR" id="PIRSR601929-3"/>
    </source>
</evidence>
<dbReference type="Pfam" id="PF00190">
    <property type="entry name" value="Cupin_1"/>
    <property type="match status" value="1"/>
</dbReference>
<feature type="binding site" evidence="9">
    <location>
        <position position="109"/>
    </location>
    <ligand>
        <name>oxalate</name>
        <dbReference type="ChEBI" id="CHEBI:30623"/>
    </ligand>
</feature>
<dbReference type="SMART" id="SM00835">
    <property type="entry name" value="Cupin_1"/>
    <property type="match status" value="1"/>
</dbReference>
<evidence type="ECO:0000256" key="4">
    <source>
        <dbReference type="ARBA" id="ARBA00022525"/>
    </source>
</evidence>